<dbReference type="OrthoDB" id="8110414at2759"/>
<dbReference type="Pfam" id="PF10545">
    <property type="entry name" value="MADF_DNA_bdg"/>
    <property type="match status" value="1"/>
</dbReference>
<dbReference type="Proteomes" id="UP001154078">
    <property type="component" value="Chromosome 8"/>
</dbReference>
<gene>
    <name evidence="2" type="ORF">MELIAE_LOCUS11912</name>
</gene>
<dbReference type="EMBL" id="OV121139">
    <property type="protein sequence ID" value="CAH0562897.1"/>
    <property type="molecule type" value="Genomic_DNA"/>
</dbReference>
<name>A0A9P0BGT4_BRAAE</name>
<dbReference type="InterPro" id="IPR006578">
    <property type="entry name" value="MADF-dom"/>
</dbReference>
<organism evidence="2 3">
    <name type="scientific">Brassicogethes aeneus</name>
    <name type="common">Rape pollen beetle</name>
    <name type="synonym">Meligethes aeneus</name>
    <dbReference type="NCBI Taxonomy" id="1431903"/>
    <lineage>
        <taxon>Eukaryota</taxon>
        <taxon>Metazoa</taxon>
        <taxon>Ecdysozoa</taxon>
        <taxon>Arthropoda</taxon>
        <taxon>Hexapoda</taxon>
        <taxon>Insecta</taxon>
        <taxon>Pterygota</taxon>
        <taxon>Neoptera</taxon>
        <taxon>Endopterygota</taxon>
        <taxon>Coleoptera</taxon>
        <taxon>Polyphaga</taxon>
        <taxon>Cucujiformia</taxon>
        <taxon>Nitidulidae</taxon>
        <taxon>Meligethinae</taxon>
        <taxon>Brassicogethes</taxon>
    </lineage>
</organism>
<accession>A0A9P0BGT4</accession>
<reference evidence="2" key="1">
    <citation type="submission" date="2021-12" db="EMBL/GenBank/DDBJ databases">
        <authorList>
            <person name="King R."/>
        </authorList>
    </citation>
    <scope>NUCLEOTIDE SEQUENCE</scope>
</reference>
<dbReference type="AlphaFoldDB" id="A0A9P0BGT4"/>
<keyword evidence="3" id="KW-1185">Reference proteome</keyword>
<feature type="domain" description="MADF" evidence="1">
    <location>
        <begin position="217"/>
        <end position="275"/>
    </location>
</feature>
<evidence type="ECO:0000313" key="3">
    <source>
        <dbReference type="Proteomes" id="UP001154078"/>
    </source>
</evidence>
<evidence type="ECO:0000259" key="1">
    <source>
        <dbReference type="Pfam" id="PF10545"/>
    </source>
</evidence>
<evidence type="ECO:0000313" key="2">
    <source>
        <dbReference type="EMBL" id="CAH0562897.1"/>
    </source>
</evidence>
<proteinExistence type="predicted"/>
<sequence>MQLEEAIAQEENYKKLDFKLWNLVVLRRTVVFKDVYLNSISNPDVVDSIDNIFVNTILVDSIFGSTSPEISSEESDKEQTKCLCGDCGASMSTELISNLNDWVLECNIALIHINFAVVVLNNDDDEEIFSEVPSIWLTKNNTNCLWPPKHHTLYISKMFPSQEDWDKYEIEVECFCGTHAEAKQKAEGTQNESLEGRGCRIPKPRDYFSPAEEEMRAKKLKAKKQCVTIVKKRWENLRDRFVRAHREMNTQPPSGSAGGCKKSQDFIFYNQMLWLATYIRERSSRSFTLRLFCYGCGGQNRNSHIIHTLYYWLKLKSPPALSEDIITYPVRGHSFLPADRVFGRVEHDLKKHPLIISKNDYNEIYKSHGVVRSLNSDKGNGWRIHNIKLLGEKLKKINGISNMKDWYRTIFNTNKTKLPRDTPLRLKERSLAGRRGIPKKKKKSLKNLLIKQFGKDWKNDKDLAWYNDLLGRQGINIEDETSDSEPCDCLAEKNAVHI</sequence>
<protein>
    <recommendedName>
        <fullName evidence="1">MADF domain-containing protein</fullName>
    </recommendedName>
</protein>